<name>A0A8S4RIA2_9NEOP</name>
<dbReference type="AlphaFoldDB" id="A0A8S4RIA2"/>
<accession>A0A8S4RIA2</accession>
<proteinExistence type="predicted"/>
<feature type="compositionally biased region" description="Basic and acidic residues" evidence="1">
    <location>
        <begin position="1"/>
        <end position="15"/>
    </location>
</feature>
<comment type="caution">
    <text evidence="2">The sequence shown here is derived from an EMBL/GenBank/DDBJ whole genome shotgun (WGS) entry which is preliminary data.</text>
</comment>
<dbReference type="Proteomes" id="UP000838756">
    <property type="component" value="Unassembled WGS sequence"/>
</dbReference>
<keyword evidence="3" id="KW-1185">Reference proteome</keyword>
<feature type="region of interest" description="Disordered" evidence="1">
    <location>
        <begin position="1"/>
        <end position="20"/>
    </location>
</feature>
<evidence type="ECO:0000313" key="2">
    <source>
        <dbReference type="EMBL" id="CAH2236214.1"/>
    </source>
</evidence>
<dbReference type="EMBL" id="CAKXAJ010025192">
    <property type="protein sequence ID" value="CAH2236214.1"/>
    <property type="molecule type" value="Genomic_DNA"/>
</dbReference>
<gene>
    <name evidence="2" type="primary">jg22026</name>
    <name evidence="2" type="ORF">PAEG_LOCUS13674</name>
</gene>
<sequence>MQDHGHDPESGRDVNKSSYALAPSPPAAACWKDCAAPGLHRSHTVCPPLRSSCVRRGHAVCTERVLYPADVVA</sequence>
<evidence type="ECO:0000313" key="3">
    <source>
        <dbReference type="Proteomes" id="UP000838756"/>
    </source>
</evidence>
<reference evidence="2" key="1">
    <citation type="submission" date="2022-03" db="EMBL/GenBank/DDBJ databases">
        <authorList>
            <person name="Lindestad O."/>
        </authorList>
    </citation>
    <scope>NUCLEOTIDE SEQUENCE</scope>
</reference>
<evidence type="ECO:0000256" key="1">
    <source>
        <dbReference type="SAM" id="MobiDB-lite"/>
    </source>
</evidence>
<protein>
    <submittedName>
        <fullName evidence="2">Jg22026 protein</fullName>
    </submittedName>
</protein>
<organism evidence="2 3">
    <name type="scientific">Pararge aegeria aegeria</name>
    <dbReference type="NCBI Taxonomy" id="348720"/>
    <lineage>
        <taxon>Eukaryota</taxon>
        <taxon>Metazoa</taxon>
        <taxon>Ecdysozoa</taxon>
        <taxon>Arthropoda</taxon>
        <taxon>Hexapoda</taxon>
        <taxon>Insecta</taxon>
        <taxon>Pterygota</taxon>
        <taxon>Neoptera</taxon>
        <taxon>Endopterygota</taxon>
        <taxon>Lepidoptera</taxon>
        <taxon>Glossata</taxon>
        <taxon>Ditrysia</taxon>
        <taxon>Papilionoidea</taxon>
        <taxon>Nymphalidae</taxon>
        <taxon>Satyrinae</taxon>
        <taxon>Satyrini</taxon>
        <taxon>Parargina</taxon>
        <taxon>Pararge</taxon>
    </lineage>
</organism>